<dbReference type="InterPro" id="IPR050318">
    <property type="entry name" value="DENR/SUI1_TIF"/>
</dbReference>
<accession>A0A8J5I8Q5</accession>
<feature type="domain" description="DENR N-terminal" evidence="1">
    <location>
        <begin position="10"/>
        <end position="45"/>
    </location>
</feature>
<name>A0A8J5I8Q5_ZINOF</name>
<dbReference type="GO" id="GO:0002188">
    <property type="term" value="P:translation reinitiation"/>
    <property type="evidence" value="ECO:0007669"/>
    <property type="project" value="TreeGrafter"/>
</dbReference>
<evidence type="ECO:0000313" key="2">
    <source>
        <dbReference type="EMBL" id="KAG6538344.1"/>
    </source>
</evidence>
<protein>
    <recommendedName>
        <fullName evidence="1">DENR N-terminal domain-containing protein</fullName>
    </recommendedName>
</protein>
<dbReference type="PANTHER" id="PTHR12789">
    <property type="entry name" value="DENSITY-REGULATED PROTEIN HOMOLOG"/>
    <property type="match status" value="1"/>
</dbReference>
<evidence type="ECO:0000313" key="3">
    <source>
        <dbReference type="Proteomes" id="UP000734854"/>
    </source>
</evidence>
<proteinExistence type="predicted"/>
<keyword evidence="3" id="KW-1185">Reference proteome</keyword>
<reference evidence="2 3" key="1">
    <citation type="submission" date="2020-08" db="EMBL/GenBank/DDBJ databases">
        <title>Plant Genome Project.</title>
        <authorList>
            <person name="Zhang R.-G."/>
        </authorList>
    </citation>
    <scope>NUCLEOTIDE SEQUENCE [LARGE SCALE GENOMIC DNA]</scope>
    <source>
        <tissue evidence="2">Rhizome</tissue>
    </source>
</reference>
<dbReference type="GO" id="GO:0001731">
    <property type="term" value="P:formation of translation preinitiation complex"/>
    <property type="evidence" value="ECO:0007669"/>
    <property type="project" value="TreeGrafter"/>
</dbReference>
<dbReference type="Proteomes" id="UP000734854">
    <property type="component" value="Unassembled WGS sequence"/>
</dbReference>
<dbReference type="Pfam" id="PF21023">
    <property type="entry name" value="DENR_N"/>
    <property type="match status" value="1"/>
</dbReference>
<dbReference type="EMBL" id="JACMSC010000001">
    <property type="protein sequence ID" value="KAG6538344.1"/>
    <property type="molecule type" value="Genomic_DNA"/>
</dbReference>
<organism evidence="2 3">
    <name type="scientific">Zingiber officinale</name>
    <name type="common">Ginger</name>
    <name type="synonym">Amomum zingiber</name>
    <dbReference type="NCBI Taxonomy" id="94328"/>
    <lineage>
        <taxon>Eukaryota</taxon>
        <taxon>Viridiplantae</taxon>
        <taxon>Streptophyta</taxon>
        <taxon>Embryophyta</taxon>
        <taxon>Tracheophyta</taxon>
        <taxon>Spermatophyta</taxon>
        <taxon>Magnoliopsida</taxon>
        <taxon>Liliopsida</taxon>
        <taxon>Zingiberales</taxon>
        <taxon>Zingiberaceae</taxon>
        <taxon>Zingiber</taxon>
    </lineage>
</organism>
<dbReference type="AlphaFoldDB" id="A0A8J5I8Q5"/>
<comment type="caution">
    <text evidence="2">The sequence shown here is derived from an EMBL/GenBank/DDBJ whole genome shotgun (WGS) entry which is preliminary data.</text>
</comment>
<dbReference type="InterPro" id="IPR048517">
    <property type="entry name" value="DENR_N"/>
</dbReference>
<dbReference type="PANTHER" id="PTHR12789:SF0">
    <property type="entry name" value="DENSITY-REGULATED PROTEIN"/>
    <property type="match status" value="1"/>
</dbReference>
<sequence length="151" mass="17150">MADQRQPVRVLYCGVCSLPSEYCEYGPDFVKCKLWLRVHAPNLYPDLPSNPSLILKYLLGTYLVDMGINFAFSNTYAYLLIQGPTEKEQIDVQGDIAYDMVEFITETWQNVIFLVKYFFIVGSMESICINSCEVPETAIFFIEEGTKVAAA</sequence>
<dbReference type="GO" id="GO:0003729">
    <property type="term" value="F:mRNA binding"/>
    <property type="evidence" value="ECO:0007669"/>
    <property type="project" value="TreeGrafter"/>
</dbReference>
<gene>
    <name evidence="2" type="ORF">ZIOFF_003459</name>
</gene>
<evidence type="ECO:0000259" key="1">
    <source>
        <dbReference type="Pfam" id="PF21023"/>
    </source>
</evidence>